<proteinExistence type="predicted"/>
<comment type="caution">
    <text evidence="3">The sequence shown here is derived from an EMBL/GenBank/DDBJ whole genome shotgun (WGS) entry which is preliminary data.</text>
</comment>
<dbReference type="OrthoDB" id="9813552at2"/>
<dbReference type="PROSITE" id="PS51372">
    <property type="entry name" value="PRD_2"/>
    <property type="match status" value="2"/>
</dbReference>
<dbReference type="InterPro" id="IPR050661">
    <property type="entry name" value="BglG_antiterminators"/>
</dbReference>
<reference evidence="3 4" key="1">
    <citation type="submission" date="2008-12" db="EMBL/GenBank/DDBJ databases">
        <authorList>
            <person name="Fulton L."/>
            <person name="Clifton S."/>
            <person name="Fulton B."/>
            <person name="Xu J."/>
            <person name="Minx P."/>
            <person name="Pepin K.H."/>
            <person name="Johnson M."/>
            <person name="Bhonagiri V."/>
            <person name="Nash W.E."/>
            <person name="Mardis E.R."/>
            <person name="Wilson R.K."/>
        </authorList>
    </citation>
    <scope>NUCLEOTIDE SEQUENCE [LARGE SCALE GENOMIC DNA]</scope>
    <source>
        <strain evidence="3 4">DSM 12042</strain>
    </source>
</reference>
<dbReference type="SUPFAM" id="SSF63520">
    <property type="entry name" value="PTS-regulatory domain, PRD"/>
    <property type="match status" value="2"/>
</dbReference>
<dbReference type="PANTHER" id="PTHR30185:SF15">
    <property type="entry name" value="CRYPTIC BETA-GLUCOSIDE BGL OPERON ANTITERMINATOR"/>
    <property type="match status" value="1"/>
</dbReference>
<dbReference type="GO" id="GO:0006355">
    <property type="term" value="P:regulation of DNA-templated transcription"/>
    <property type="evidence" value="ECO:0007669"/>
    <property type="project" value="InterPro"/>
</dbReference>
<dbReference type="InterPro" id="IPR011608">
    <property type="entry name" value="PRD"/>
</dbReference>
<feature type="domain" description="PRD" evidence="2">
    <location>
        <begin position="171"/>
        <end position="281"/>
    </location>
</feature>
<dbReference type="InterPro" id="IPR036650">
    <property type="entry name" value="CAT_RNA-bd_dom_sf"/>
</dbReference>
<dbReference type="GO" id="GO:0003723">
    <property type="term" value="F:RNA binding"/>
    <property type="evidence" value="ECO:0007669"/>
    <property type="project" value="InterPro"/>
</dbReference>
<dbReference type="AlphaFoldDB" id="B9Y8N0"/>
<dbReference type="SUPFAM" id="SSF50151">
    <property type="entry name" value="SacY-like RNA-binding domain"/>
    <property type="match status" value="1"/>
</dbReference>
<accession>B9Y8N0</accession>
<evidence type="ECO:0000256" key="1">
    <source>
        <dbReference type="ARBA" id="ARBA00022737"/>
    </source>
</evidence>
<dbReference type="Pfam" id="PF00874">
    <property type="entry name" value="PRD"/>
    <property type="match status" value="2"/>
</dbReference>
<dbReference type="Pfam" id="PF03123">
    <property type="entry name" value="CAT_RBD"/>
    <property type="match status" value="1"/>
</dbReference>
<dbReference type="Gene3D" id="2.30.24.10">
    <property type="entry name" value="CAT RNA-binding domain"/>
    <property type="match status" value="1"/>
</dbReference>
<organism evidence="3 4">
    <name type="scientific">Holdemania filiformis DSM 12042</name>
    <dbReference type="NCBI Taxonomy" id="545696"/>
    <lineage>
        <taxon>Bacteria</taxon>
        <taxon>Bacillati</taxon>
        <taxon>Bacillota</taxon>
        <taxon>Erysipelotrichia</taxon>
        <taxon>Erysipelotrichales</taxon>
        <taxon>Erysipelotrichaceae</taxon>
        <taxon>Holdemania</taxon>
    </lineage>
</organism>
<protein>
    <submittedName>
        <fullName evidence="3">Transcription antiterminator LicT</fullName>
    </submittedName>
</protein>
<dbReference type="PANTHER" id="PTHR30185">
    <property type="entry name" value="CRYPTIC BETA-GLUCOSIDE BGL OPERON ANTITERMINATOR"/>
    <property type="match status" value="1"/>
</dbReference>
<name>B9Y8N0_9FIRM</name>
<dbReference type="InterPro" id="IPR036634">
    <property type="entry name" value="PRD_sf"/>
</dbReference>
<dbReference type="Gene3D" id="1.10.1790.10">
    <property type="entry name" value="PRD domain"/>
    <property type="match status" value="2"/>
</dbReference>
<keyword evidence="1" id="KW-0677">Repeat</keyword>
<dbReference type="eggNOG" id="COG3711">
    <property type="taxonomic scope" value="Bacteria"/>
</dbReference>
<sequence length="281" mass="32941">MLIYRILNNNAVITKDEHNKEMIVIGKGIAFKKTMYDEIDPEQIIKVFVLKDKQDRNKVEALLADIPLDYFEIAKEIKVAAEECLACKLDDGVIVRLADHIHYSVIKSQKNISTPNLMLNEIRQFYPKEYDIGRQAIQLVNQRFQSNLDENEAGFVTFHIVSSESQEGPVDFHEMLEVLKMIITTIEDYFQLHLDTTTFDYSRLVTHLKFFIQRMLLQGRQTNQSLQGDSLYEMLVAQYPQINQFLNHMNARLLLDYNYELTDSDRMYLIIHLARLLKNRS</sequence>
<evidence type="ECO:0000313" key="3">
    <source>
        <dbReference type="EMBL" id="EEF67655.1"/>
    </source>
</evidence>
<dbReference type="STRING" id="545696.HOLDEFILI_02177"/>
<dbReference type="RefSeq" id="WP_006059365.1">
    <property type="nucleotide sequence ID" value="NZ_GG657557.1"/>
</dbReference>
<evidence type="ECO:0000313" key="4">
    <source>
        <dbReference type="Proteomes" id="UP000005950"/>
    </source>
</evidence>
<dbReference type="Proteomes" id="UP000005950">
    <property type="component" value="Unassembled WGS sequence"/>
</dbReference>
<dbReference type="InterPro" id="IPR004341">
    <property type="entry name" value="CAT_RNA-bd_dom"/>
</dbReference>
<dbReference type="SMART" id="SM01061">
    <property type="entry name" value="CAT_RBD"/>
    <property type="match status" value="1"/>
</dbReference>
<evidence type="ECO:0000259" key="2">
    <source>
        <dbReference type="PROSITE" id="PS51372"/>
    </source>
</evidence>
<gene>
    <name evidence="3" type="primary">licT</name>
    <name evidence="3" type="ORF">HOLDEFILI_02177</name>
</gene>
<reference evidence="3 4" key="2">
    <citation type="submission" date="2009-02" db="EMBL/GenBank/DDBJ databases">
        <title>Draft genome sequence of Holdemania filiformis DSM 12042.</title>
        <authorList>
            <person name="Sudarsanam P."/>
            <person name="Ley R."/>
            <person name="Guruge J."/>
            <person name="Turnbaugh P.J."/>
            <person name="Mahowald M."/>
            <person name="Liep D."/>
            <person name="Gordon J."/>
        </authorList>
    </citation>
    <scope>NUCLEOTIDE SEQUENCE [LARGE SCALE GENOMIC DNA]</scope>
    <source>
        <strain evidence="3 4">DSM 12042</strain>
    </source>
</reference>
<dbReference type="HOGENOM" id="CLU_078802_0_0_9"/>
<feature type="domain" description="PRD" evidence="2">
    <location>
        <begin position="65"/>
        <end position="170"/>
    </location>
</feature>
<dbReference type="EMBL" id="ACCF01000128">
    <property type="protein sequence ID" value="EEF67655.1"/>
    <property type="molecule type" value="Genomic_DNA"/>
</dbReference>